<gene>
    <name evidence="1" type="ORF">NS226_08350</name>
</gene>
<evidence type="ECO:0000313" key="1">
    <source>
        <dbReference type="EMBL" id="KTQ96364.1"/>
    </source>
</evidence>
<dbReference type="EMBL" id="LDPZ01000016">
    <property type="protein sequence ID" value="KTQ96364.1"/>
    <property type="molecule type" value="Genomic_DNA"/>
</dbReference>
<dbReference type="AlphaFoldDB" id="A0A175R9X0"/>
<accession>A0A175R9X0</accession>
<reference evidence="1 2" key="1">
    <citation type="journal article" date="2016" name="Front. Microbiol.">
        <title>Genomic Resource of Rice Seed Associated Bacteria.</title>
        <authorList>
            <person name="Midha S."/>
            <person name="Bansal K."/>
            <person name="Sharma S."/>
            <person name="Kumar N."/>
            <person name="Patil P.P."/>
            <person name="Chaudhry V."/>
            <person name="Patil P.B."/>
        </authorList>
    </citation>
    <scope>NUCLEOTIDE SEQUENCE [LARGE SCALE GENOMIC DNA]</scope>
    <source>
        <strain evidence="1 2">NS226</strain>
    </source>
</reference>
<organism evidence="1 2">
    <name type="scientific">Aureimonas ureilytica</name>
    <dbReference type="NCBI Taxonomy" id="401562"/>
    <lineage>
        <taxon>Bacteria</taxon>
        <taxon>Pseudomonadati</taxon>
        <taxon>Pseudomonadota</taxon>
        <taxon>Alphaproteobacteria</taxon>
        <taxon>Hyphomicrobiales</taxon>
        <taxon>Aurantimonadaceae</taxon>
        <taxon>Aureimonas</taxon>
    </lineage>
</organism>
<evidence type="ECO:0000313" key="2">
    <source>
        <dbReference type="Proteomes" id="UP000078272"/>
    </source>
</evidence>
<comment type="caution">
    <text evidence="1">The sequence shown here is derived from an EMBL/GenBank/DDBJ whole genome shotgun (WGS) entry which is preliminary data.</text>
</comment>
<proteinExistence type="predicted"/>
<dbReference type="Proteomes" id="UP000078272">
    <property type="component" value="Unassembled WGS sequence"/>
</dbReference>
<name>A0A175R9X0_9HYPH</name>
<sequence>MPIISFHMHEMSWSLTALCDEPLSTLEEIAISGLAHQTRFYHLSCLPQLKLWQRYRRIIISSSYRIIAPCCARNINSRVSIFLLLLAKEMAEMRCV</sequence>
<protein>
    <submittedName>
        <fullName evidence="1">Uncharacterized protein</fullName>
    </submittedName>
</protein>